<dbReference type="SUPFAM" id="SSF116842">
    <property type="entry name" value="XseB-like"/>
    <property type="match status" value="1"/>
</dbReference>
<keyword evidence="4 6" id="KW-0378">Hydrolase</keyword>
<name>A0A4Y1YNI9_9PROT</name>
<reference evidence="8 9" key="1">
    <citation type="submission" date="2019-06" db="EMBL/GenBank/DDBJ databases">
        <title>Nitrosomonas stercoris KYUHI-S whole genome shotgun sequence.</title>
        <authorList>
            <person name="Nakagawa T."/>
            <person name="Tsuchiya Y."/>
            <person name="Takahashi R."/>
        </authorList>
    </citation>
    <scope>NUCLEOTIDE SEQUENCE [LARGE SCALE GENOMIC DNA]</scope>
    <source>
        <strain evidence="8 9">KYUHI-S</strain>
    </source>
</reference>
<evidence type="ECO:0000256" key="5">
    <source>
        <dbReference type="ARBA" id="ARBA00022839"/>
    </source>
</evidence>
<sequence>MEKKSSRTKKQEQTLPPLENFETATAELEQIVTNMETGKMSLEEALSAYKRGVELLQYCQHVLKDSQQQIKILETNILKNFVTPEQDAS</sequence>
<dbReference type="GO" id="GO:0006308">
    <property type="term" value="P:DNA catabolic process"/>
    <property type="evidence" value="ECO:0007669"/>
    <property type="project" value="UniProtKB-UniRule"/>
</dbReference>
<keyword evidence="5 6" id="KW-0269">Exonuclease</keyword>
<dbReference type="InterPro" id="IPR003761">
    <property type="entry name" value="Exonuc_VII_S"/>
</dbReference>
<dbReference type="AlphaFoldDB" id="A0A4Y1YNI9"/>
<dbReference type="GO" id="GO:0009318">
    <property type="term" value="C:exodeoxyribonuclease VII complex"/>
    <property type="evidence" value="ECO:0007669"/>
    <property type="project" value="UniProtKB-UniRule"/>
</dbReference>
<feature type="region of interest" description="Disordered" evidence="7">
    <location>
        <begin position="1"/>
        <end position="21"/>
    </location>
</feature>
<dbReference type="HAMAP" id="MF_00337">
    <property type="entry name" value="Exonuc_7_S"/>
    <property type="match status" value="1"/>
</dbReference>
<comment type="subcellular location">
    <subcellularLocation>
        <location evidence="6">Cytoplasm</location>
    </subcellularLocation>
</comment>
<comment type="similarity">
    <text evidence="1 6">Belongs to the XseB family.</text>
</comment>
<dbReference type="Proteomes" id="UP000316473">
    <property type="component" value="Chromosome"/>
</dbReference>
<dbReference type="PANTHER" id="PTHR34137">
    <property type="entry name" value="EXODEOXYRIBONUCLEASE 7 SMALL SUBUNIT"/>
    <property type="match status" value="1"/>
</dbReference>
<organism evidence="8 9">
    <name type="scientific">Nitrosomonas stercoris</name>
    <dbReference type="NCBI Taxonomy" id="1444684"/>
    <lineage>
        <taxon>Bacteria</taxon>
        <taxon>Pseudomonadati</taxon>
        <taxon>Pseudomonadota</taxon>
        <taxon>Betaproteobacteria</taxon>
        <taxon>Nitrosomonadales</taxon>
        <taxon>Nitrosomonadaceae</taxon>
        <taxon>Nitrosomonas</taxon>
    </lineage>
</organism>
<evidence type="ECO:0000256" key="1">
    <source>
        <dbReference type="ARBA" id="ARBA00009998"/>
    </source>
</evidence>
<dbReference type="GO" id="GO:0008855">
    <property type="term" value="F:exodeoxyribonuclease VII activity"/>
    <property type="evidence" value="ECO:0007669"/>
    <property type="project" value="UniProtKB-UniRule"/>
</dbReference>
<proteinExistence type="inferred from homology"/>
<evidence type="ECO:0000256" key="7">
    <source>
        <dbReference type="SAM" id="MobiDB-lite"/>
    </source>
</evidence>
<dbReference type="GO" id="GO:0005829">
    <property type="term" value="C:cytosol"/>
    <property type="evidence" value="ECO:0007669"/>
    <property type="project" value="TreeGrafter"/>
</dbReference>
<dbReference type="NCBIfam" id="TIGR01280">
    <property type="entry name" value="xseB"/>
    <property type="match status" value="1"/>
</dbReference>
<dbReference type="NCBIfam" id="NF002140">
    <property type="entry name" value="PRK00977.1-4"/>
    <property type="match status" value="1"/>
</dbReference>
<keyword evidence="3 6" id="KW-0540">Nuclease</keyword>
<feature type="compositionally biased region" description="Basic and acidic residues" evidence="7">
    <location>
        <begin position="1"/>
        <end position="12"/>
    </location>
</feature>
<dbReference type="NCBIfam" id="NF002141">
    <property type="entry name" value="PRK00977.1-5"/>
    <property type="match status" value="1"/>
</dbReference>
<keyword evidence="2 6" id="KW-0963">Cytoplasm</keyword>
<dbReference type="EC" id="3.1.11.6" evidence="6"/>
<dbReference type="KEGG" id="nst:Nstercoris_01641"/>
<evidence type="ECO:0000256" key="6">
    <source>
        <dbReference type="HAMAP-Rule" id="MF_00337"/>
    </source>
</evidence>
<accession>A0A4Y1YNI9</accession>
<evidence type="ECO:0000256" key="2">
    <source>
        <dbReference type="ARBA" id="ARBA00022490"/>
    </source>
</evidence>
<dbReference type="EMBL" id="AP019755">
    <property type="protein sequence ID" value="BBL35378.1"/>
    <property type="molecule type" value="Genomic_DNA"/>
</dbReference>
<evidence type="ECO:0000256" key="3">
    <source>
        <dbReference type="ARBA" id="ARBA00022722"/>
    </source>
</evidence>
<dbReference type="Pfam" id="PF02609">
    <property type="entry name" value="Exonuc_VII_S"/>
    <property type="match status" value="1"/>
</dbReference>
<keyword evidence="9" id="KW-1185">Reference proteome</keyword>
<dbReference type="Gene3D" id="1.10.287.1040">
    <property type="entry name" value="Exonuclease VII, small subunit"/>
    <property type="match status" value="1"/>
</dbReference>
<comment type="function">
    <text evidence="6">Bidirectionally degrades single-stranded DNA into large acid-insoluble oligonucleotides, which are then degraded further into small acid-soluble oligonucleotides.</text>
</comment>
<protein>
    <recommendedName>
        <fullName evidence="6">Exodeoxyribonuclease 7 small subunit</fullName>
        <ecNumber evidence="6">3.1.11.6</ecNumber>
    </recommendedName>
    <alternativeName>
        <fullName evidence="6">Exodeoxyribonuclease VII small subunit</fullName>
        <shortName evidence="6">Exonuclease VII small subunit</shortName>
    </alternativeName>
</protein>
<comment type="catalytic activity">
    <reaction evidence="6">
        <text>Exonucleolytic cleavage in either 5'- to 3'- or 3'- to 5'-direction to yield nucleoside 5'-phosphates.</text>
        <dbReference type="EC" id="3.1.11.6"/>
    </reaction>
</comment>
<comment type="subunit">
    <text evidence="6">Heterooligomer composed of large and small subunits.</text>
</comment>
<dbReference type="PANTHER" id="PTHR34137:SF1">
    <property type="entry name" value="EXODEOXYRIBONUCLEASE 7 SMALL SUBUNIT"/>
    <property type="match status" value="1"/>
</dbReference>
<evidence type="ECO:0000313" key="8">
    <source>
        <dbReference type="EMBL" id="BBL35378.1"/>
    </source>
</evidence>
<gene>
    <name evidence="6" type="primary">xseB</name>
    <name evidence="8" type="ORF">Nstercoris_01641</name>
</gene>
<evidence type="ECO:0000256" key="4">
    <source>
        <dbReference type="ARBA" id="ARBA00022801"/>
    </source>
</evidence>
<dbReference type="InterPro" id="IPR037004">
    <property type="entry name" value="Exonuc_VII_ssu_sf"/>
</dbReference>
<evidence type="ECO:0000313" key="9">
    <source>
        <dbReference type="Proteomes" id="UP000316473"/>
    </source>
</evidence>